<dbReference type="Proteomes" id="UP000618931">
    <property type="component" value="Unassembled WGS sequence"/>
</dbReference>
<comment type="caution">
    <text evidence="1">The sequence shown here is derived from an EMBL/GenBank/DDBJ whole genome shotgun (WGS) entry which is preliminary data.</text>
</comment>
<evidence type="ECO:0000313" key="2">
    <source>
        <dbReference type="Proteomes" id="UP000618931"/>
    </source>
</evidence>
<protein>
    <recommendedName>
        <fullName evidence="3">Lipocalin-like domain-containing protein</fullName>
    </recommendedName>
</protein>
<reference evidence="1 2" key="1">
    <citation type="submission" date="2020-11" db="EMBL/GenBank/DDBJ databases">
        <authorList>
            <person name="Kim M.K."/>
        </authorList>
    </citation>
    <scope>NUCLEOTIDE SEQUENCE [LARGE SCALE GENOMIC DNA]</scope>
    <source>
        <strain evidence="1 2">BT662</strain>
    </source>
</reference>
<proteinExistence type="predicted"/>
<name>A0ABS0I530_9BACT</name>
<evidence type="ECO:0000313" key="1">
    <source>
        <dbReference type="EMBL" id="MBF9222053.1"/>
    </source>
</evidence>
<evidence type="ECO:0008006" key="3">
    <source>
        <dbReference type="Google" id="ProtNLM"/>
    </source>
</evidence>
<dbReference type="EMBL" id="JADQDM010000006">
    <property type="protein sequence ID" value="MBF9222053.1"/>
    <property type="molecule type" value="Genomic_DNA"/>
</dbReference>
<organism evidence="1 2">
    <name type="scientific">Hymenobacter ruricola</name>
    <dbReference type="NCBI Taxonomy" id="2791023"/>
    <lineage>
        <taxon>Bacteria</taxon>
        <taxon>Pseudomonadati</taxon>
        <taxon>Bacteroidota</taxon>
        <taxon>Cytophagia</taxon>
        <taxon>Cytophagales</taxon>
        <taxon>Hymenobacteraceae</taxon>
        <taxon>Hymenobacter</taxon>
    </lineage>
</organism>
<dbReference type="RefSeq" id="WP_196293508.1">
    <property type="nucleotide sequence ID" value="NZ_JADQDM010000006.1"/>
</dbReference>
<dbReference type="PROSITE" id="PS51257">
    <property type="entry name" value="PROKAR_LIPOPROTEIN"/>
    <property type="match status" value="1"/>
</dbReference>
<gene>
    <name evidence="1" type="ORF">I2H31_13170</name>
</gene>
<sequence length="143" mass="15758">MKRISHTNWLAFLLLVGVLAGCSKGSVSPQEAQADLLVGHWVLAQTDGGLSGRVMPADPAHRQEVVFAADKQVTFLLNGAVTGKTTYSLFQANSYVNRRPQTFVAYGARTGSEKEFIERVTATQLVIVEDYADGRGYYYTRRL</sequence>
<accession>A0ABS0I530</accession>
<keyword evidence="2" id="KW-1185">Reference proteome</keyword>